<sequence>MFDYEHSVVAVNGKATATGGSGQPKTTTLMGSKFKFHPAFVVSNIRNHIPTVLEMEKDQ</sequence>
<proteinExistence type="predicted"/>
<accession>A0A392ULA9</accession>
<dbReference type="Proteomes" id="UP000265520">
    <property type="component" value="Unassembled WGS sequence"/>
</dbReference>
<dbReference type="AlphaFoldDB" id="A0A392ULA9"/>
<evidence type="ECO:0000313" key="1">
    <source>
        <dbReference type="EMBL" id="MCI73537.1"/>
    </source>
</evidence>
<protein>
    <submittedName>
        <fullName evidence="1">Uncharacterized protein</fullName>
    </submittedName>
</protein>
<feature type="non-terminal residue" evidence="1">
    <location>
        <position position="59"/>
    </location>
</feature>
<name>A0A392ULA9_9FABA</name>
<comment type="caution">
    <text evidence="1">The sequence shown here is derived from an EMBL/GenBank/DDBJ whole genome shotgun (WGS) entry which is preliminary data.</text>
</comment>
<dbReference type="EMBL" id="LXQA010840705">
    <property type="protein sequence ID" value="MCI73537.1"/>
    <property type="molecule type" value="Genomic_DNA"/>
</dbReference>
<evidence type="ECO:0000313" key="2">
    <source>
        <dbReference type="Proteomes" id="UP000265520"/>
    </source>
</evidence>
<organism evidence="1 2">
    <name type="scientific">Trifolium medium</name>
    <dbReference type="NCBI Taxonomy" id="97028"/>
    <lineage>
        <taxon>Eukaryota</taxon>
        <taxon>Viridiplantae</taxon>
        <taxon>Streptophyta</taxon>
        <taxon>Embryophyta</taxon>
        <taxon>Tracheophyta</taxon>
        <taxon>Spermatophyta</taxon>
        <taxon>Magnoliopsida</taxon>
        <taxon>eudicotyledons</taxon>
        <taxon>Gunneridae</taxon>
        <taxon>Pentapetalae</taxon>
        <taxon>rosids</taxon>
        <taxon>fabids</taxon>
        <taxon>Fabales</taxon>
        <taxon>Fabaceae</taxon>
        <taxon>Papilionoideae</taxon>
        <taxon>50 kb inversion clade</taxon>
        <taxon>NPAAA clade</taxon>
        <taxon>Hologalegina</taxon>
        <taxon>IRL clade</taxon>
        <taxon>Trifolieae</taxon>
        <taxon>Trifolium</taxon>
    </lineage>
</organism>
<keyword evidence="2" id="KW-1185">Reference proteome</keyword>
<reference evidence="1 2" key="1">
    <citation type="journal article" date="2018" name="Front. Plant Sci.">
        <title>Red Clover (Trifolium pratense) and Zigzag Clover (T. medium) - A Picture of Genomic Similarities and Differences.</title>
        <authorList>
            <person name="Dluhosova J."/>
            <person name="Istvanek J."/>
            <person name="Nedelnik J."/>
            <person name="Repkova J."/>
        </authorList>
    </citation>
    <scope>NUCLEOTIDE SEQUENCE [LARGE SCALE GENOMIC DNA]</scope>
    <source>
        <strain evidence="2">cv. 10/8</strain>
        <tissue evidence="1">Leaf</tissue>
    </source>
</reference>